<keyword evidence="2" id="KW-1185">Reference proteome</keyword>
<feature type="region of interest" description="Disordered" evidence="1">
    <location>
        <begin position="92"/>
        <end position="160"/>
    </location>
</feature>
<sequence length="160" mass="17485">DHRRGQRDGRQAGPLQPARFELRDVAFKVSHQPDVLVRLLLLIDGATSAKLNVHWYRSRIGLAVSGAGAVQRFHQKENIRMPEEVTTRRWCKPQSAKRAQVHQPPANGIRHSGLASGGAQLSGGQKQRVPSPAGSGSAVRTSCSLDEPTSCVGRRKRKSV</sequence>
<evidence type="ECO:0000256" key="1">
    <source>
        <dbReference type="SAM" id="MobiDB-lite"/>
    </source>
</evidence>
<evidence type="ECO:0000313" key="2">
    <source>
        <dbReference type="Proteomes" id="UP000095280"/>
    </source>
</evidence>
<proteinExistence type="predicted"/>
<organism evidence="2 3">
    <name type="scientific">Macrostomum lignano</name>
    <dbReference type="NCBI Taxonomy" id="282301"/>
    <lineage>
        <taxon>Eukaryota</taxon>
        <taxon>Metazoa</taxon>
        <taxon>Spiralia</taxon>
        <taxon>Lophotrochozoa</taxon>
        <taxon>Platyhelminthes</taxon>
        <taxon>Rhabditophora</taxon>
        <taxon>Macrostomorpha</taxon>
        <taxon>Macrostomida</taxon>
        <taxon>Macrostomidae</taxon>
        <taxon>Macrostomum</taxon>
    </lineage>
</organism>
<accession>A0A1I8FKS1</accession>
<dbReference type="WBParaSite" id="maker-unitig_38502-snap-gene-0.2-mRNA-1">
    <property type="protein sequence ID" value="maker-unitig_38502-snap-gene-0.2-mRNA-1"/>
    <property type="gene ID" value="maker-unitig_38502-snap-gene-0.2"/>
</dbReference>
<dbReference type="Gene3D" id="3.40.50.300">
    <property type="entry name" value="P-loop containing nucleotide triphosphate hydrolases"/>
    <property type="match status" value="1"/>
</dbReference>
<protein>
    <submittedName>
        <fullName evidence="3">ABC transporter domain-containing protein</fullName>
    </submittedName>
</protein>
<feature type="compositionally biased region" description="Low complexity" evidence="1">
    <location>
        <begin position="112"/>
        <end position="125"/>
    </location>
</feature>
<dbReference type="InterPro" id="IPR027417">
    <property type="entry name" value="P-loop_NTPase"/>
</dbReference>
<reference evidence="3" key="1">
    <citation type="submission" date="2016-11" db="UniProtKB">
        <authorList>
            <consortium name="WormBaseParasite"/>
        </authorList>
    </citation>
    <scope>IDENTIFICATION</scope>
</reference>
<evidence type="ECO:0000313" key="3">
    <source>
        <dbReference type="WBParaSite" id="maker-unitig_38502-snap-gene-0.2-mRNA-1"/>
    </source>
</evidence>
<dbReference type="Proteomes" id="UP000095280">
    <property type="component" value="Unplaced"/>
</dbReference>
<dbReference type="AlphaFoldDB" id="A0A1I8FKS1"/>
<name>A0A1I8FKS1_9PLAT</name>